<accession>A0ABX1VX80</accession>
<name>A0ABX1VX80_9FIRM</name>
<gene>
    <name evidence="1" type="ORF">G9470_22055</name>
</gene>
<proteinExistence type="predicted"/>
<evidence type="ECO:0000313" key="1">
    <source>
        <dbReference type="EMBL" id="NNJ32452.1"/>
    </source>
</evidence>
<dbReference type="Proteomes" id="UP000539052">
    <property type="component" value="Unassembled WGS sequence"/>
</dbReference>
<organism evidence="1 2">
    <name type="scientific">Lacrimispora defluvii</name>
    <dbReference type="NCBI Taxonomy" id="2719233"/>
    <lineage>
        <taxon>Bacteria</taxon>
        <taxon>Bacillati</taxon>
        <taxon>Bacillota</taxon>
        <taxon>Clostridia</taxon>
        <taxon>Lachnospirales</taxon>
        <taxon>Lachnospiraceae</taxon>
        <taxon>Lacrimispora</taxon>
    </lineage>
</organism>
<comment type="caution">
    <text evidence="1">The sequence shown here is derived from an EMBL/GenBank/DDBJ whole genome shotgun (WGS) entry which is preliminary data.</text>
</comment>
<dbReference type="EMBL" id="JAAOXG010000059">
    <property type="protein sequence ID" value="NNJ32452.1"/>
    <property type="molecule type" value="Genomic_DNA"/>
</dbReference>
<reference evidence="1 2" key="1">
    <citation type="submission" date="2020-03" db="EMBL/GenBank/DDBJ databases">
        <title>Genome Sequence of industrial isolate, B5A.</title>
        <authorList>
            <person name="Sharma S."/>
            <person name="Patil P.B."/>
            <person name="Korpole S."/>
        </authorList>
    </citation>
    <scope>NUCLEOTIDE SEQUENCE [LARGE SCALE GENOMIC DNA]</scope>
    <source>
        <strain evidence="1 2">PI-S10-B5A</strain>
    </source>
</reference>
<dbReference type="RefSeq" id="WP_170823525.1">
    <property type="nucleotide sequence ID" value="NZ_JAAOXG010000059.1"/>
</dbReference>
<protein>
    <submittedName>
        <fullName evidence="1">Uncharacterized protein</fullName>
    </submittedName>
</protein>
<evidence type="ECO:0000313" key="2">
    <source>
        <dbReference type="Proteomes" id="UP000539052"/>
    </source>
</evidence>
<keyword evidence="2" id="KW-1185">Reference proteome</keyword>
<sequence>MDKFILADTTAIELLAGAGLSSMTTVCKDWAEAATLMPKLTPENLSSVQVQTGEGLTVGNYTDLVLHPGSWEVKEDGIHITISLREKTDIEKRLENVEAGQQTQDGAIADMGEVVGKLAEGGTV</sequence>